<dbReference type="Proteomes" id="UP001160148">
    <property type="component" value="Unassembled WGS sequence"/>
</dbReference>
<name>A0AAV0VS69_9HEMI</name>
<organism evidence="1 2">
    <name type="scientific">Macrosiphum euphorbiae</name>
    <name type="common">potato aphid</name>
    <dbReference type="NCBI Taxonomy" id="13131"/>
    <lineage>
        <taxon>Eukaryota</taxon>
        <taxon>Metazoa</taxon>
        <taxon>Ecdysozoa</taxon>
        <taxon>Arthropoda</taxon>
        <taxon>Hexapoda</taxon>
        <taxon>Insecta</taxon>
        <taxon>Pterygota</taxon>
        <taxon>Neoptera</taxon>
        <taxon>Paraneoptera</taxon>
        <taxon>Hemiptera</taxon>
        <taxon>Sternorrhyncha</taxon>
        <taxon>Aphidomorpha</taxon>
        <taxon>Aphidoidea</taxon>
        <taxon>Aphididae</taxon>
        <taxon>Macrosiphini</taxon>
        <taxon>Macrosiphum</taxon>
    </lineage>
</organism>
<gene>
    <name evidence="1" type="ORF">MEUPH1_LOCUS3402</name>
</gene>
<dbReference type="AlphaFoldDB" id="A0AAV0VS69"/>
<proteinExistence type="predicted"/>
<comment type="caution">
    <text evidence="1">The sequence shown here is derived from an EMBL/GenBank/DDBJ whole genome shotgun (WGS) entry which is preliminary data.</text>
</comment>
<accession>A0AAV0VS69</accession>
<dbReference type="EMBL" id="CARXXK010000001">
    <property type="protein sequence ID" value="CAI6346495.1"/>
    <property type="molecule type" value="Genomic_DNA"/>
</dbReference>
<evidence type="ECO:0000313" key="1">
    <source>
        <dbReference type="EMBL" id="CAI6346495.1"/>
    </source>
</evidence>
<reference evidence="1 2" key="1">
    <citation type="submission" date="2023-01" db="EMBL/GenBank/DDBJ databases">
        <authorList>
            <person name="Whitehead M."/>
        </authorList>
    </citation>
    <scope>NUCLEOTIDE SEQUENCE [LARGE SCALE GENOMIC DNA]</scope>
</reference>
<protein>
    <submittedName>
        <fullName evidence="1">Uncharacterized protein</fullName>
    </submittedName>
</protein>
<sequence length="97" mass="11565">MTSRFSNNSELLTDLALLSPIQFYAYKKKLPHQAFKTLSKKILKFTNFKTEDEVYNQIHEELISFSNNWEFLKMSIADEYEILNWELENDEDHLEGV</sequence>
<keyword evidence="2" id="KW-1185">Reference proteome</keyword>
<evidence type="ECO:0000313" key="2">
    <source>
        <dbReference type="Proteomes" id="UP001160148"/>
    </source>
</evidence>